<keyword evidence="3" id="KW-1003">Cell membrane</keyword>
<feature type="transmembrane region" description="Helical" evidence="7">
    <location>
        <begin position="158"/>
        <end position="180"/>
    </location>
</feature>
<evidence type="ECO:0000313" key="10">
    <source>
        <dbReference type="Proteomes" id="UP000586042"/>
    </source>
</evidence>
<feature type="transmembrane region" description="Helical" evidence="7">
    <location>
        <begin position="72"/>
        <end position="93"/>
    </location>
</feature>
<evidence type="ECO:0000259" key="8">
    <source>
        <dbReference type="PROSITE" id="PS50928"/>
    </source>
</evidence>
<keyword evidence="5 7" id="KW-1133">Transmembrane helix</keyword>
<evidence type="ECO:0000256" key="5">
    <source>
        <dbReference type="ARBA" id="ARBA00022989"/>
    </source>
</evidence>
<proteinExistence type="inferred from homology"/>
<organism evidence="9 10">
    <name type="scientific">Nonomuraea montanisoli</name>
    <dbReference type="NCBI Taxonomy" id="2741721"/>
    <lineage>
        <taxon>Bacteria</taxon>
        <taxon>Bacillati</taxon>
        <taxon>Actinomycetota</taxon>
        <taxon>Actinomycetes</taxon>
        <taxon>Streptosporangiales</taxon>
        <taxon>Streptosporangiaceae</taxon>
        <taxon>Nonomuraea</taxon>
    </lineage>
</organism>
<comment type="subcellular location">
    <subcellularLocation>
        <location evidence="1 7">Cell membrane</location>
        <topology evidence="1 7">Multi-pass membrane protein</topology>
    </subcellularLocation>
</comment>
<protein>
    <submittedName>
        <fullName evidence="9">Sugar ABC transporter permease</fullName>
    </submittedName>
</protein>
<feature type="transmembrane region" description="Helical" evidence="7">
    <location>
        <begin position="12"/>
        <end position="30"/>
    </location>
</feature>
<keyword evidence="2 7" id="KW-0813">Transport</keyword>
<evidence type="ECO:0000256" key="2">
    <source>
        <dbReference type="ARBA" id="ARBA00022448"/>
    </source>
</evidence>
<dbReference type="PANTHER" id="PTHR30193">
    <property type="entry name" value="ABC TRANSPORTER PERMEASE PROTEIN"/>
    <property type="match status" value="1"/>
</dbReference>
<evidence type="ECO:0000256" key="4">
    <source>
        <dbReference type="ARBA" id="ARBA00022692"/>
    </source>
</evidence>
<evidence type="ECO:0000256" key="3">
    <source>
        <dbReference type="ARBA" id="ARBA00022475"/>
    </source>
</evidence>
<dbReference type="PROSITE" id="PS50928">
    <property type="entry name" value="ABC_TM1"/>
    <property type="match status" value="1"/>
</dbReference>
<dbReference type="RefSeq" id="WP_175593620.1">
    <property type="nucleotide sequence ID" value="NZ_JABWGN010000014.1"/>
</dbReference>
<comment type="caution">
    <text evidence="9">The sequence shown here is derived from an EMBL/GenBank/DDBJ whole genome shotgun (WGS) entry which is preliminary data.</text>
</comment>
<dbReference type="EMBL" id="JABWGN010000014">
    <property type="protein sequence ID" value="NUW36165.1"/>
    <property type="molecule type" value="Genomic_DNA"/>
</dbReference>
<reference evidence="9 10" key="1">
    <citation type="submission" date="2020-06" db="EMBL/GenBank/DDBJ databases">
        <title>Nonomuraea sp. SMC257, a novel actinomycete isolated from soil.</title>
        <authorList>
            <person name="Chanama M."/>
        </authorList>
    </citation>
    <scope>NUCLEOTIDE SEQUENCE [LARGE SCALE GENOMIC DNA]</scope>
    <source>
        <strain evidence="9 10">SMC257</strain>
    </source>
</reference>
<feature type="transmembrane region" description="Helical" evidence="7">
    <location>
        <begin position="218"/>
        <end position="239"/>
    </location>
</feature>
<evidence type="ECO:0000256" key="7">
    <source>
        <dbReference type="RuleBase" id="RU363032"/>
    </source>
</evidence>
<dbReference type="SUPFAM" id="SSF161098">
    <property type="entry name" value="MetI-like"/>
    <property type="match status" value="1"/>
</dbReference>
<feature type="domain" description="ABC transmembrane type-1" evidence="8">
    <location>
        <begin position="68"/>
        <end position="284"/>
    </location>
</feature>
<feature type="transmembrane region" description="Helical" evidence="7">
    <location>
        <begin position="105"/>
        <end position="128"/>
    </location>
</feature>
<keyword evidence="10" id="KW-1185">Reference proteome</keyword>
<keyword evidence="6 7" id="KW-0472">Membrane</keyword>
<evidence type="ECO:0000313" key="9">
    <source>
        <dbReference type="EMBL" id="NUW36165.1"/>
    </source>
</evidence>
<dbReference type="CDD" id="cd06261">
    <property type="entry name" value="TM_PBP2"/>
    <property type="match status" value="1"/>
</dbReference>
<evidence type="ECO:0000256" key="1">
    <source>
        <dbReference type="ARBA" id="ARBA00004651"/>
    </source>
</evidence>
<name>A0A7Y6IDC0_9ACTN</name>
<gene>
    <name evidence="9" type="ORF">HTZ77_32835</name>
</gene>
<dbReference type="InterPro" id="IPR051393">
    <property type="entry name" value="ABC_transporter_permease"/>
</dbReference>
<dbReference type="InterPro" id="IPR000515">
    <property type="entry name" value="MetI-like"/>
</dbReference>
<comment type="similarity">
    <text evidence="7">Belongs to the binding-protein-dependent transport system permease family.</text>
</comment>
<sequence length="295" mass="32897">MGALLTRWRAWVWVLPAVALLLVFVYYPIVDNLRLSFFSWNAFSPEPRFVGVDNYTEMFTDPVFWRALLNNVAYAVVSLVFQAGLSLVLAALLEELVGKRLRGLLRTLYFIPAAMSITVAGVLFSFLYNPRYGLVNEALQAVGLGHLARAWLGEESSAIWSVIAMSQWQSIGYTAVLFVVAMQRIPREYYEAAKVDGSGAVRTFFSITLPMVREMTTLIVILTISGAFLVFNEVMVMTAGGPDNSSQVLGTWLYRKAFFEDDMGYAASVATVIFVITFAIAAGQLALSRRRRYDS</sequence>
<evidence type="ECO:0000256" key="6">
    <source>
        <dbReference type="ARBA" id="ARBA00023136"/>
    </source>
</evidence>
<dbReference type="Gene3D" id="1.10.3720.10">
    <property type="entry name" value="MetI-like"/>
    <property type="match status" value="1"/>
</dbReference>
<dbReference type="AlphaFoldDB" id="A0A7Y6IDC0"/>
<keyword evidence="4 7" id="KW-0812">Transmembrane</keyword>
<feature type="transmembrane region" description="Helical" evidence="7">
    <location>
        <begin position="263"/>
        <end position="287"/>
    </location>
</feature>
<dbReference type="Pfam" id="PF00528">
    <property type="entry name" value="BPD_transp_1"/>
    <property type="match status" value="1"/>
</dbReference>
<dbReference type="PANTHER" id="PTHR30193:SF37">
    <property type="entry name" value="INNER MEMBRANE ABC TRANSPORTER PERMEASE PROTEIN YCJO"/>
    <property type="match status" value="1"/>
</dbReference>
<dbReference type="InterPro" id="IPR035906">
    <property type="entry name" value="MetI-like_sf"/>
</dbReference>
<dbReference type="GO" id="GO:0055085">
    <property type="term" value="P:transmembrane transport"/>
    <property type="evidence" value="ECO:0007669"/>
    <property type="project" value="InterPro"/>
</dbReference>
<dbReference type="GO" id="GO:0005886">
    <property type="term" value="C:plasma membrane"/>
    <property type="evidence" value="ECO:0007669"/>
    <property type="project" value="UniProtKB-SubCell"/>
</dbReference>
<dbReference type="Proteomes" id="UP000586042">
    <property type="component" value="Unassembled WGS sequence"/>
</dbReference>
<accession>A0A7Y6IDC0</accession>